<sequence>MSARTVEADLQESGDLLISRRVTRASLYPGAVPDLVCRDILVRLSGILEDQVAILRRIDERQNASDASRQHPITEVLATIGSAWNALLRSTLTETIQPKVERWRSGLDALLVFMGLFSGIVTSFFVPSLSSLQEDPAVRMNALLANLTDVVVALNGVPPASLTLAHPHPFKLDPTAVRLNSYWSFSLILSVRDSVFSCASVDPTVRSALYRSARGRLPRPAQHDVVHPLQQPRREVDRHSHALGVLGAVSRADDRAAAADPRPPGAALHRRAARHALLQRAAALSRCHPHPLHIGRRAAVHRLRRLAPAVDPRSAQPQSSRAPRPAALCHGGRVALGPSASGVPRRRAGDARRCGACNASAALYQIMQTSAPSWSRYGRGLAGEERHTLLHLLSPEASVRSSRAAVQIIISRVHDASRLQYSAAAMCALVPAFIDAARREPRADLWSPPFTRAMAIVANAGSVVDAYPPVLCIMTSEYIDVSQLPTNSNPS</sequence>
<dbReference type="InterPro" id="IPR045338">
    <property type="entry name" value="DUF6535"/>
</dbReference>
<feature type="domain" description="DUF6535" evidence="2">
    <location>
        <begin position="84"/>
        <end position="197"/>
    </location>
</feature>
<name>A0AAD2HT84_9AGAR</name>
<proteinExistence type="predicted"/>
<comment type="caution">
    <text evidence="3">The sequence shown here is derived from an EMBL/GenBank/DDBJ whole genome shotgun (WGS) entry which is preliminary data.</text>
</comment>
<keyword evidence="1" id="KW-1133">Transmembrane helix</keyword>
<dbReference type="EMBL" id="CAVNYO010000440">
    <property type="protein sequence ID" value="CAK5279692.1"/>
    <property type="molecule type" value="Genomic_DNA"/>
</dbReference>
<evidence type="ECO:0000256" key="1">
    <source>
        <dbReference type="SAM" id="Phobius"/>
    </source>
</evidence>
<keyword evidence="1" id="KW-0812">Transmembrane</keyword>
<dbReference type="Proteomes" id="UP001295794">
    <property type="component" value="Unassembled WGS sequence"/>
</dbReference>
<keyword evidence="4" id="KW-1185">Reference proteome</keyword>
<feature type="transmembrane region" description="Helical" evidence="1">
    <location>
        <begin position="107"/>
        <end position="126"/>
    </location>
</feature>
<keyword evidence="1" id="KW-0472">Membrane</keyword>
<protein>
    <recommendedName>
        <fullName evidence="2">DUF6535 domain-containing protein</fullName>
    </recommendedName>
</protein>
<gene>
    <name evidence="3" type="ORF">MYCIT1_LOCUS29897</name>
</gene>
<dbReference type="Pfam" id="PF20153">
    <property type="entry name" value="DUF6535"/>
    <property type="match status" value="1"/>
</dbReference>
<accession>A0AAD2HT84</accession>
<reference evidence="3" key="1">
    <citation type="submission" date="2023-11" db="EMBL/GenBank/DDBJ databases">
        <authorList>
            <person name="De Vega J J."/>
            <person name="De Vega J J."/>
        </authorList>
    </citation>
    <scope>NUCLEOTIDE SEQUENCE</scope>
</reference>
<evidence type="ECO:0000259" key="2">
    <source>
        <dbReference type="Pfam" id="PF20153"/>
    </source>
</evidence>
<organism evidence="3 4">
    <name type="scientific">Mycena citricolor</name>
    <dbReference type="NCBI Taxonomy" id="2018698"/>
    <lineage>
        <taxon>Eukaryota</taxon>
        <taxon>Fungi</taxon>
        <taxon>Dikarya</taxon>
        <taxon>Basidiomycota</taxon>
        <taxon>Agaricomycotina</taxon>
        <taxon>Agaricomycetes</taxon>
        <taxon>Agaricomycetidae</taxon>
        <taxon>Agaricales</taxon>
        <taxon>Marasmiineae</taxon>
        <taxon>Mycenaceae</taxon>
        <taxon>Mycena</taxon>
    </lineage>
</organism>
<dbReference type="AlphaFoldDB" id="A0AAD2HT84"/>
<evidence type="ECO:0000313" key="4">
    <source>
        <dbReference type="Proteomes" id="UP001295794"/>
    </source>
</evidence>
<evidence type="ECO:0000313" key="3">
    <source>
        <dbReference type="EMBL" id="CAK5279692.1"/>
    </source>
</evidence>